<evidence type="ECO:0000313" key="3">
    <source>
        <dbReference type="Proteomes" id="UP000078200"/>
    </source>
</evidence>
<accession>A0A1A9USE1</accession>
<keyword evidence="1" id="KW-0812">Transmembrane</keyword>
<organism evidence="2 3">
    <name type="scientific">Glossina austeni</name>
    <name type="common">Savannah tsetse fly</name>
    <dbReference type="NCBI Taxonomy" id="7395"/>
    <lineage>
        <taxon>Eukaryota</taxon>
        <taxon>Metazoa</taxon>
        <taxon>Ecdysozoa</taxon>
        <taxon>Arthropoda</taxon>
        <taxon>Hexapoda</taxon>
        <taxon>Insecta</taxon>
        <taxon>Pterygota</taxon>
        <taxon>Neoptera</taxon>
        <taxon>Endopterygota</taxon>
        <taxon>Diptera</taxon>
        <taxon>Brachycera</taxon>
        <taxon>Muscomorpha</taxon>
        <taxon>Hippoboscoidea</taxon>
        <taxon>Glossinidae</taxon>
        <taxon>Glossina</taxon>
    </lineage>
</organism>
<reference evidence="2" key="1">
    <citation type="submission" date="2020-05" db="UniProtKB">
        <authorList>
            <consortium name="EnsemblMetazoa"/>
        </authorList>
    </citation>
    <scope>IDENTIFICATION</scope>
    <source>
        <strain evidence="2">TTRI</strain>
    </source>
</reference>
<dbReference type="Proteomes" id="UP000078200">
    <property type="component" value="Unassembled WGS sequence"/>
</dbReference>
<name>A0A1A9USE1_GLOAU</name>
<dbReference type="EnsemblMetazoa" id="GAUT013727-RA">
    <property type="protein sequence ID" value="GAUT013727-PA"/>
    <property type="gene ID" value="GAUT013727"/>
</dbReference>
<dbReference type="VEuPathDB" id="VectorBase:GAUT013727"/>
<evidence type="ECO:0000256" key="1">
    <source>
        <dbReference type="SAM" id="Phobius"/>
    </source>
</evidence>
<feature type="transmembrane region" description="Helical" evidence="1">
    <location>
        <begin position="30"/>
        <end position="52"/>
    </location>
</feature>
<proteinExistence type="predicted"/>
<evidence type="ECO:0000313" key="2">
    <source>
        <dbReference type="EnsemblMetazoa" id="GAUT013727-PA"/>
    </source>
</evidence>
<dbReference type="AlphaFoldDB" id="A0A1A9USE1"/>
<keyword evidence="3" id="KW-1185">Reference proteome</keyword>
<keyword evidence="1" id="KW-0472">Membrane</keyword>
<keyword evidence="1" id="KW-1133">Transmembrane helix</keyword>
<protein>
    <submittedName>
        <fullName evidence="2">Uncharacterized protein</fullName>
    </submittedName>
</protein>
<sequence>MGTHSSAATWVGDPPSISCSLGSLSNDGSLLNISTGTVAGALSAIISIIGRLDNCRSTLRRTEAAFNFISIFKHANNPSRMVYHQDRNVLKAHHKAKEMVGKASQIK</sequence>